<dbReference type="SUPFAM" id="SSF50044">
    <property type="entry name" value="SH3-domain"/>
    <property type="match status" value="1"/>
</dbReference>
<dbReference type="PROSITE" id="PS50002">
    <property type="entry name" value="SH3"/>
    <property type="match status" value="1"/>
</dbReference>
<evidence type="ECO:0000256" key="2">
    <source>
        <dbReference type="ARBA" id="ARBA00006197"/>
    </source>
</evidence>
<evidence type="ECO:0000256" key="7">
    <source>
        <dbReference type="SAM" id="MobiDB-lite"/>
    </source>
</evidence>
<dbReference type="InterPro" id="IPR055093">
    <property type="entry name" value="EPS8_2nd"/>
</dbReference>
<dbReference type="InterPro" id="IPR036028">
    <property type="entry name" value="SH3-like_dom_sf"/>
</dbReference>
<dbReference type="Pfam" id="PF08416">
    <property type="entry name" value="PTB"/>
    <property type="match status" value="1"/>
</dbReference>
<organism evidence="9 10">
    <name type="scientific">Alosa alosa</name>
    <name type="common">allis shad</name>
    <dbReference type="NCBI Taxonomy" id="278164"/>
    <lineage>
        <taxon>Eukaryota</taxon>
        <taxon>Metazoa</taxon>
        <taxon>Chordata</taxon>
        <taxon>Craniata</taxon>
        <taxon>Vertebrata</taxon>
        <taxon>Euteleostomi</taxon>
        <taxon>Actinopterygii</taxon>
        <taxon>Neopterygii</taxon>
        <taxon>Teleostei</taxon>
        <taxon>Clupei</taxon>
        <taxon>Clupeiformes</taxon>
        <taxon>Clupeoidei</taxon>
        <taxon>Clupeidae</taxon>
        <taxon>Alosa</taxon>
    </lineage>
</organism>
<dbReference type="PANTHER" id="PTHR12287">
    <property type="entry name" value="EPIDERMAL GROWTH FACTOR RECEPTOR KINASE SUBSTRATE EPS8-RELATED PROTEIN"/>
    <property type="match status" value="1"/>
</dbReference>
<dbReference type="GO" id="GO:0007266">
    <property type="term" value="P:Rho protein signal transduction"/>
    <property type="evidence" value="ECO:0007669"/>
    <property type="project" value="TreeGrafter"/>
</dbReference>
<dbReference type="InterPro" id="IPR013761">
    <property type="entry name" value="SAM/pointed_sf"/>
</dbReference>
<feature type="domain" description="SH3" evidence="8">
    <location>
        <begin position="522"/>
        <end position="581"/>
    </location>
</feature>
<sequence>MVKLLVYRPGSTERSKWTKGGLFTKVFGQRRSKMYQDPYSFDTSSYASSVISNGFSVETSSQMSNISRPSGKSIYSVQRKEYVKNINNQMGRFQYRVEHLFTCDMDGRDVNLDDCIERLNMLEAMGSVWGQDMFLQVRDGSLQLIDIETKEELETHPVSNVLGVQAVLDNGTYNSLLTVAVWEERKMGHSVFMFQSDSLRADYIKQNLDRAINYRRVDHVENRQPRDNLRAIMAGKMNSIPQNNGPASVEWVRPEQPPMEWDAPDYDDSPLPTPTPPAKLPEPVQRQPSPPPPQRTPTPPPYTEKERNVDILNHLINDIEAFMDIVVAVAPKEKRKKKKEKKKKLKAIAGMPSPEEFEICFQKLKFAFNLLGELNGKISDPSAADLVHVFFSILTYLVNYCSEELPPSIVVPLLIPESIRLMSEEATTEEDQFWQTLGDAWNIPSTQWPDDDEEIPEYFPTFDDGWIPPDVTPESQRQPQAQPQPRPPSSSRPISRQPSHHTRNETPLNQAPWKPPPDEEEEEANYMRVIFDFTARNQRELSISKGEIVQLLDMSKQWWKVRNNNGEVGHVPNNVLEPLDKKEREEQQQVVTIPNLTKKSKPPEVKAWLEYKGFNKITVRCLSMLSGASLLGMTREELKMICPDEGGRVFFQLQNVKAANALASEVRHME</sequence>
<dbReference type="GO" id="GO:0031982">
    <property type="term" value="C:vesicle"/>
    <property type="evidence" value="ECO:0007669"/>
    <property type="project" value="TreeGrafter"/>
</dbReference>
<dbReference type="EMBL" id="JADWDJ010000010">
    <property type="protein sequence ID" value="KAG5274582.1"/>
    <property type="molecule type" value="Genomic_DNA"/>
</dbReference>
<feature type="compositionally biased region" description="Pro residues" evidence="7">
    <location>
        <begin position="288"/>
        <end position="302"/>
    </location>
</feature>
<dbReference type="Gene3D" id="2.30.29.30">
    <property type="entry name" value="Pleckstrin-homology domain (PH domain)/Phosphotyrosine-binding domain (PTB)"/>
    <property type="match status" value="1"/>
</dbReference>
<reference evidence="9" key="1">
    <citation type="submission" date="2020-10" db="EMBL/GenBank/DDBJ databases">
        <title>Chromosome-scale genome assembly of the Allis shad, Alosa alosa.</title>
        <authorList>
            <person name="Margot Z."/>
            <person name="Christophe K."/>
            <person name="Cabau C."/>
            <person name="Louis A."/>
            <person name="Berthelot C."/>
            <person name="Parey E."/>
            <person name="Roest Crollius H."/>
            <person name="Montfort J."/>
            <person name="Robinson-Rechavi M."/>
            <person name="Bucao C."/>
            <person name="Bouchez O."/>
            <person name="Gislard M."/>
            <person name="Lluch J."/>
            <person name="Milhes M."/>
            <person name="Lampietro C."/>
            <person name="Lopez Roques C."/>
            <person name="Donnadieu C."/>
            <person name="Braasch I."/>
            <person name="Desvignes T."/>
            <person name="Postlethwait J."/>
            <person name="Bobe J."/>
            <person name="Guiguen Y."/>
        </authorList>
    </citation>
    <scope>NUCLEOTIDE SEQUENCE</scope>
    <source>
        <strain evidence="9">M-15738</strain>
        <tissue evidence="9">Blood</tissue>
    </source>
</reference>
<keyword evidence="5" id="KW-0597">Phosphoprotein</keyword>
<dbReference type="Gene3D" id="1.10.150.50">
    <property type="entry name" value="Transcription Factor, Ets-1"/>
    <property type="match status" value="1"/>
</dbReference>
<dbReference type="SMART" id="SM00326">
    <property type="entry name" value="SH3"/>
    <property type="match status" value="1"/>
</dbReference>
<proteinExistence type="inferred from homology"/>
<evidence type="ECO:0000313" key="10">
    <source>
        <dbReference type="Proteomes" id="UP000823561"/>
    </source>
</evidence>
<keyword evidence="10" id="KW-1185">Reference proteome</keyword>
<comment type="similarity">
    <text evidence="2">Belongs to the EPS8 family.</text>
</comment>
<evidence type="ECO:0000256" key="1">
    <source>
        <dbReference type="ARBA" id="ARBA00004496"/>
    </source>
</evidence>
<feature type="region of interest" description="Disordered" evidence="7">
    <location>
        <begin position="257"/>
        <end position="305"/>
    </location>
</feature>
<dbReference type="InterPro" id="IPR013625">
    <property type="entry name" value="PTB"/>
</dbReference>
<feature type="region of interest" description="Disordered" evidence="7">
    <location>
        <begin position="444"/>
        <end position="521"/>
    </location>
</feature>
<dbReference type="InterPro" id="IPR033928">
    <property type="entry name" value="EPS8_PTB"/>
</dbReference>
<dbReference type="GO" id="GO:0003779">
    <property type="term" value="F:actin binding"/>
    <property type="evidence" value="ECO:0007669"/>
    <property type="project" value="TreeGrafter"/>
</dbReference>
<dbReference type="CDD" id="cd11764">
    <property type="entry name" value="SH3_Eps8"/>
    <property type="match status" value="1"/>
</dbReference>
<dbReference type="GO" id="GO:0005737">
    <property type="term" value="C:cytoplasm"/>
    <property type="evidence" value="ECO:0007669"/>
    <property type="project" value="UniProtKB-SubCell"/>
</dbReference>
<protein>
    <recommendedName>
        <fullName evidence="8">SH3 domain-containing protein</fullName>
    </recommendedName>
</protein>
<evidence type="ECO:0000256" key="6">
    <source>
        <dbReference type="PROSITE-ProRule" id="PRU00192"/>
    </source>
</evidence>
<dbReference type="Proteomes" id="UP000823561">
    <property type="component" value="Chromosome 10"/>
</dbReference>
<feature type="compositionally biased region" description="Pro residues" evidence="7">
    <location>
        <begin position="271"/>
        <end position="280"/>
    </location>
</feature>
<dbReference type="AlphaFoldDB" id="A0AAV6GMK3"/>
<dbReference type="CDD" id="cd09540">
    <property type="entry name" value="SAM_EPS8-like"/>
    <property type="match status" value="1"/>
</dbReference>
<evidence type="ECO:0000256" key="4">
    <source>
        <dbReference type="ARBA" id="ARBA00022490"/>
    </source>
</evidence>
<comment type="subcellular location">
    <subcellularLocation>
        <location evidence="1">Cytoplasm</location>
    </subcellularLocation>
</comment>
<name>A0AAV6GMK3_9TELE</name>
<dbReference type="InterPro" id="IPR039801">
    <property type="entry name" value="EPS8-like"/>
</dbReference>
<evidence type="ECO:0000256" key="5">
    <source>
        <dbReference type="ARBA" id="ARBA00022553"/>
    </source>
</evidence>
<evidence type="ECO:0000313" key="9">
    <source>
        <dbReference type="EMBL" id="KAG5274582.1"/>
    </source>
</evidence>
<keyword evidence="4" id="KW-0963">Cytoplasm</keyword>
<gene>
    <name evidence="9" type="ORF">AALO_G00137890</name>
</gene>
<dbReference type="Gene3D" id="2.30.30.40">
    <property type="entry name" value="SH3 Domains"/>
    <property type="match status" value="1"/>
</dbReference>
<comment type="caution">
    <text evidence="9">The sequence shown here is derived from an EMBL/GenBank/DDBJ whole genome shotgun (WGS) entry which is preliminary data.</text>
</comment>
<dbReference type="InterPro" id="IPR041418">
    <property type="entry name" value="SAM_3"/>
</dbReference>
<dbReference type="Pfam" id="PF07653">
    <property type="entry name" value="SH3_2"/>
    <property type="match status" value="1"/>
</dbReference>
<dbReference type="PANTHER" id="PTHR12287:SF22">
    <property type="entry name" value="EPIDERMAL GROWTH FACTOR RECEPTOR KINASE SUBSTRATE 8-LIKE PROTEIN 3"/>
    <property type="match status" value="1"/>
</dbReference>
<dbReference type="SUPFAM" id="SSF50729">
    <property type="entry name" value="PH domain-like"/>
    <property type="match status" value="1"/>
</dbReference>
<dbReference type="GO" id="GO:0035023">
    <property type="term" value="P:regulation of Rho protein signal transduction"/>
    <property type="evidence" value="ECO:0007669"/>
    <property type="project" value="TreeGrafter"/>
</dbReference>
<evidence type="ECO:0000259" key="8">
    <source>
        <dbReference type="PROSITE" id="PS50002"/>
    </source>
</evidence>
<evidence type="ECO:0000256" key="3">
    <source>
        <dbReference type="ARBA" id="ARBA00022443"/>
    </source>
</evidence>
<dbReference type="InterPro" id="IPR001452">
    <property type="entry name" value="SH3_domain"/>
</dbReference>
<dbReference type="CDD" id="cd01210">
    <property type="entry name" value="PTB_EPS8"/>
    <property type="match status" value="1"/>
</dbReference>
<dbReference type="InterPro" id="IPR035462">
    <property type="entry name" value="Eps8_SH3"/>
</dbReference>
<dbReference type="Pfam" id="PF22975">
    <property type="entry name" value="EPS8_2nd"/>
    <property type="match status" value="1"/>
</dbReference>
<keyword evidence="3 6" id="KW-0728">SH3 domain</keyword>
<dbReference type="GO" id="GO:1900029">
    <property type="term" value="P:positive regulation of ruffle assembly"/>
    <property type="evidence" value="ECO:0007669"/>
    <property type="project" value="TreeGrafter"/>
</dbReference>
<dbReference type="InterPro" id="IPR011993">
    <property type="entry name" value="PH-like_dom_sf"/>
</dbReference>
<accession>A0AAV6GMK3</accession>
<dbReference type="GO" id="GO:0032587">
    <property type="term" value="C:ruffle membrane"/>
    <property type="evidence" value="ECO:0007669"/>
    <property type="project" value="TreeGrafter"/>
</dbReference>
<dbReference type="Pfam" id="PF18016">
    <property type="entry name" value="SAM_3"/>
    <property type="match status" value="1"/>
</dbReference>